<feature type="transmembrane region" description="Helical" evidence="7">
    <location>
        <begin position="1386"/>
        <end position="1404"/>
    </location>
</feature>
<feature type="transmembrane region" description="Helical" evidence="7">
    <location>
        <begin position="395"/>
        <end position="419"/>
    </location>
</feature>
<proteinExistence type="inferred from homology"/>
<feature type="transmembrane region" description="Helical" evidence="7">
    <location>
        <begin position="1354"/>
        <end position="1380"/>
    </location>
</feature>
<evidence type="ECO:0000256" key="3">
    <source>
        <dbReference type="ARBA" id="ARBA00022692"/>
    </source>
</evidence>
<dbReference type="Proteomes" id="UP000324897">
    <property type="component" value="Chromosome 5"/>
</dbReference>
<comment type="caution">
    <text evidence="8">The sequence shown here is derived from an EMBL/GenBank/DDBJ whole genome shotgun (WGS) entry which is preliminary data.</text>
</comment>
<dbReference type="PANTHER" id="PTHR11706">
    <property type="entry name" value="SOLUTE CARRIER PROTEIN FAMILY 11 MEMBER"/>
    <property type="match status" value="1"/>
</dbReference>
<feature type="transmembrane region" description="Helical" evidence="7">
    <location>
        <begin position="1640"/>
        <end position="1660"/>
    </location>
</feature>
<feature type="transmembrane region" description="Helical" evidence="7">
    <location>
        <begin position="126"/>
        <end position="144"/>
    </location>
</feature>
<keyword evidence="5 7" id="KW-0472">Membrane</keyword>
<dbReference type="InterPro" id="IPR001046">
    <property type="entry name" value="NRAMP_fam"/>
</dbReference>
<dbReference type="EMBL" id="RWGY01000004">
    <property type="protein sequence ID" value="TVU45520.1"/>
    <property type="molecule type" value="Genomic_DNA"/>
</dbReference>
<dbReference type="GO" id="GO:0005886">
    <property type="term" value="C:plasma membrane"/>
    <property type="evidence" value="ECO:0007669"/>
    <property type="project" value="TreeGrafter"/>
</dbReference>
<comment type="subcellular location">
    <subcellularLocation>
        <location evidence="1">Membrane</location>
        <topology evidence="1">Multi-pass membrane protein</topology>
    </subcellularLocation>
</comment>
<organism evidence="8 9">
    <name type="scientific">Eragrostis curvula</name>
    <name type="common">weeping love grass</name>
    <dbReference type="NCBI Taxonomy" id="38414"/>
    <lineage>
        <taxon>Eukaryota</taxon>
        <taxon>Viridiplantae</taxon>
        <taxon>Streptophyta</taxon>
        <taxon>Embryophyta</taxon>
        <taxon>Tracheophyta</taxon>
        <taxon>Spermatophyta</taxon>
        <taxon>Magnoliopsida</taxon>
        <taxon>Liliopsida</taxon>
        <taxon>Poales</taxon>
        <taxon>Poaceae</taxon>
        <taxon>PACMAD clade</taxon>
        <taxon>Chloridoideae</taxon>
        <taxon>Eragrostideae</taxon>
        <taxon>Eragrostidinae</taxon>
        <taxon>Eragrostis</taxon>
    </lineage>
</organism>
<keyword evidence="3 7" id="KW-0812">Transmembrane</keyword>
<gene>
    <name evidence="8" type="ORF">EJB05_05009</name>
</gene>
<feature type="compositionally biased region" description="Polar residues" evidence="6">
    <location>
        <begin position="524"/>
        <end position="537"/>
    </location>
</feature>
<evidence type="ECO:0000256" key="7">
    <source>
        <dbReference type="SAM" id="Phobius"/>
    </source>
</evidence>
<feature type="transmembrane region" description="Helical" evidence="7">
    <location>
        <begin position="89"/>
        <end position="120"/>
    </location>
</feature>
<feature type="transmembrane region" description="Helical" evidence="7">
    <location>
        <begin position="336"/>
        <end position="354"/>
    </location>
</feature>
<dbReference type="Gramene" id="TVU45520">
    <property type="protein sequence ID" value="TVU45520"/>
    <property type="gene ID" value="EJB05_05009"/>
</dbReference>
<evidence type="ECO:0000256" key="6">
    <source>
        <dbReference type="SAM" id="MobiDB-lite"/>
    </source>
</evidence>
<feature type="transmembrane region" description="Helical" evidence="7">
    <location>
        <begin position="1309"/>
        <end position="1333"/>
    </location>
</feature>
<dbReference type="GO" id="GO:0015086">
    <property type="term" value="F:cadmium ion transmembrane transporter activity"/>
    <property type="evidence" value="ECO:0007669"/>
    <property type="project" value="TreeGrafter"/>
</dbReference>
<keyword evidence="4 7" id="KW-1133">Transmembrane helix</keyword>
<feature type="transmembrane region" description="Helical" evidence="7">
    <location>
        <begin position="440"/>
        <end position="463"/>
    </location>
</feature>
<accession>A0A5J9WDP1</accession>
<evidence type="ECO:0000256" key="5">
    <source>
        <dbReference type="ARBA" id="ARBA00023136"/>
    </source>
</evidence>
<feature type="transmembrane region" description="Helical" evidence="7">
    <location>
        <begin position="361"/>
        <end position="383"/>
    </location>
</feature>
<feature type="region of interest" description="Disordered" evidence="6">
    <location>
        <begin position="520"/>
        <end position="560"/>
    </location>
</feature>
<feature type="transmembrane region" description="Helical" evidence="7">
    <location>
        <begin position="53"/>
        <end position="77"/>
    </location>
</feature>
<comment type="similarity">
    <text evidence="2">Belongs to the NRAMP (TC 2.A.55) family.</text>
</comment>
<feature type="transmembrane region" description="Helical" evidence="7">
    <location>
        <begin position="151"/>
        <end position="173"/>
    </location>
</feature>
<dbReference type="Pfam" id="PF01566">
    <property type="entry name" value="Nramp"/>
    <property type="match status" value="3"/>
</dbReference>
<feature type="transmembrane region" description="Helical" evidence="7">
    <location>
        <begin position="1490"/>
        <end position="1512"/>
    </location>
</feature>
<dbReference type="GO" id="GO:0034755">
    <property type="term" value="P:iron ion transmembrane transport"/>
    <property type="evidence" value="ECO:0007669"/>
    <property type="project" value="TreeGrafter"/>
</dbReference>
<evidence type="ECO:0000256" key="2">
    <source>
        <dbReference type="ARBA" id="ARBA00009965"/>
    </source>
</evidence>
<dbReference type="GO" id="GO:0005384">
    <property type="term" value="F:manganese ion transmembrane transporter activity"/>
    <property type="evidence" value="ECO:0007669"/>
    <property type="project" value="TreeGrafter"/>
</dbReference>
<feature type="transmembrane region" description="Helical" evidence="7">
    <location>
        <begin position="1555"/>
        <end position="1578"/>
    </location>
</feature>
<dbReference type="OrthoDB" id="409173at2759"/>
<feature type="transmembrane region" description="Helical" evidence="7">
    <location>
        <begin position="1411"/>
        <end position="1433"/>
    </location>
</feature>
<feature type="region of interest" description="Disordered" evidence="6">
    <location>
        <begin position="624"/>
        <end position="651"/>
    </location>
</feature>
<evidence type="ECO:0000256" key="1">
    <source>
        <dbReference type="ARBA" id="ARBA00004141"/>
    </source>
</evidence>
<dbReference type="PANTHER" id="PTHR11706:SF93">
    <property type="entry name" value="NATURAL RESISTANCE-ASSOCIATED MACROPHAGE PROTEIN, EXPRESSED"/>
    <property type="match status" value="1"/>
</dbReference>
<evidence type="ECO:0000256" key="4">
    <source>
        <dbReference type="ARBA" id="ARBA00022989"/>
    </source>
</evidence>
<sequence length="2459" mass="268655">MDGVRGITSLAAGDGRHHLFRTLGPTLLISMAYIDLGKWVATVDAGARFGYDLVLLVLLFNCSAILCQYLSISIGMVTGKNLAEEYSQAICAVLGLQAGLSLLISEVTMVVGIAVGFNLVLEYDDVVAGICFSSVAINLLPYIISRLDKRMAGTFNACIAGFTLLCFVLGVLVSQPKIPVRMNVMFPKLSGESVYSLMALLGSNVVAHNFYVHSSVGQPLELARTSYLYGCLPHEVNSVQGLRVITTQVQGFEEVKCNPRGVVSSAADEVSNPVLMNRLDAVELMHQIFNNPLAPVVFLVILLFSSLVISLTSIIGSDVIVDNFFRVKLPHSVHHLLLKGFAMIPTIYCAKIAGSEGMYQLLLVCPVVQAMLLPSSVIPVFRISSSRPLMARYKITLYVEALAVLAFLLMLFANIIFLAEILFGDSSWTDNMRRNTGSPVVLSYTVILLISCASIAFTLFLAATPLKSASIENDSQELSVHPQMQILGTPRHREETCQENSAHEEVQTFSTDAITRDSLEGRQKSASWRTKYSGSTTESDHDSHYATAHTVTNPGGHPSGSMNREELKSVMVGNADLMPKVRTATKEVRNADNIKMKSTTEKVVEVESVFNTSKGIEVSSDLEFKKSDGGRTQSITSHSSNISGSVSRPSGLGRAARRKLAAILDEFWGHLFDYHGKLTQEANTKSFNYAFAMYMGTASSAVRTDNLSETSWSPLMRDVMQGSATTLNSMNPLSSDRGTSCPRLDFGLRAGTLGTSNWSQSMHRDIPCSSINAESFSNFNVQSYSVNRSYQPATVHGYLLAKYLKEIRASRRPLSSIPLDPWQFPRSSESSLPNYTDSFMHDHNRNVLGSPGCSSSQSPTVNQSSTMLLERSYYDPTSFGGYGNARLSSDTKKYHSSPDISAVIAASKNALLNEADWSCGAAANQSYLGKLACEKSWYLDSAIPSQRACNELSHHSLQRDVLPTPSSMNTKTQSIWTQQPFEQLFSVPSVELNKSEVNTDWRSSITSDFSYIKCEAELVCSVRFCIKNLLELEGSQCLFRDDGGCDEKLISRIADAETVPQGTADDKDANSMHRLRSCGRDCIFQASLIISFGVWCICRVLDLSLVESRPELWGKYTYVLNRLQGILDPAFSKPREPLTSCACLEKAGSVAKPIPGTFTTAAVILDLIKSVEQAVSSRRGRSGTAAGNIAFPKGKENLASVLKRYKRRLASKTPAGSSYGLLRLSFRGRNSGIVVVDIAKAFSCSFPLRIYRIAGCMNSVQSIESLATGDAPHNLFRTLGPTLLISMGYLDLGKWLVAVEAGSRFGYDLVLLVLLFNFSAILCQYLSTCIGMVTGKNIAEICRQEYNQTISVILGLQAGLSLLTSEITMIAGLAVGFNLLFDYDDLITGICFASIVVNLLPYTLSRLDKRMAGMLNACIAGFTLLCFVLGLLVSHPKTPVNMNVMFPKLSGSEKISDSYPCSAADESGNAVIMNFQDAMDLMDQVCTNPAAPVVLLVILLFSSHGISLTCVIGSDVISENFFGIKLPLSANHILPKGIAMIPTIYFAKVTGLEGIYQLLIMCPVIQAMLLPSSVIPILRVSSSRLLMGRYRISMHVETLAFLAFLLMLFTNIIFAAEILFGNSTWTNNLKGDTGGPVLLSYTAVVLISCASIAFTLFLAVTPLKSASNEAETRLSSVFSHRETLHTAHHRVHKEVQGLSVGTVPRGSSEDYQKSAHEHTCGANSLGNFVHEQVQRSSFDIFPKGSLKDQKLDFELSCGAVTTVGSDHGTQQLTAHEDPPASINRKDRKSFVVDWTEPISKACAANILEHSPEENFNMDCSNEKVVEREVGGFIDKDIVVSCNLKSERTAGGNTPLTADGPPYLTWSREKDSNAGNISGSLSRMSGLGRAARRQLAAILDEFWGLLFDYYGELTHEGSTKRFDVSVLLGLTTANPAVRNNNLSVEASLIPLMRDAMRGSGTLLNSWHSVSRDKGIASPEFAFGLQTGAMGSSTWSQSMHLQNRDNPNSGRNLKPYSSLNTQSYTDNQSYQPATIHGYNLATHLSGTNAGRGRNSRIPLDPWKFSRSSESSIPKYTDTELYVHNQNVLGSLGDGSLQSQEMNRLHTTAVERSYYDSKYVVQNGSVDSSAYSKKYHSSPDIYAVIAASRYALPNEVNLGGADADMPELRSLASEKSQFENSAAKPSSQLALNELSHHNVERDILAMQSNTDTSSKSLWDQKPFQQFFGLPSAELSKSDVNIVRRSSSATEAEFSYAEREVELLQSLRFCIMKLLKLEGSRWLFMQNGGCDESLIDLVSEAERVSQEETSDDRGANCMRRLPNCGSDCVWRASLVVSFGVWCIHRVLDLALVESRPELWGKYTYVLNRLQGILDVAFSKTRKPLKPCACLEKAGPVAKPIPGTFTTVVAILEVIKDVEQAVSARKGQSGTAAGDVAFPKGKENLASVLKRYKRRLSSKPSAGQ</sequence>
<evidence type="ECO:0008006" key="10">
    <source>
        <dbReference type="Google" id="ProtNLM"/>
    </source>
</evidence>
<name>A0A5J9WDP1_9POAL</name>
<feature type="transmembrane region" description="Helical" evidence="7">
    <location>
        <begin position="293"/>
        <end position="316"/>
    </location>
</feature>
<evidence type="ECO:0000313" key="8">
    <source>
        <dbReference type="EMBL" id="TVU45520.1"/>
    </source>
</evidence>
<evidence type="ECO:0000313" key="9">
    <source>
        <dbReference type="Proteomes" id="UP000324897"/>
    </source>
</evidence>
<protein>
    <recommendedName>
        <fullName evidence="10">Ethylene-insensitive protein 2</fullName>
    </recommendedName>
</protein>
<feature type="transmembrane region" description="Helical" evidence="7">
    <location>
        <begin position="1599"/>
        <end position="1620"/>
    </location>
</feature>
<keyword evidence="9" id="KW-1185">Reference proteome</keyword>
<feature type="compositionally biased region" description="Low complexity" evidence="6">
    <location>
        <begin position="634"/>
        <end position="651"/>
    </location>
</feature>
<reference evidence="8 9" key="1">
    <citation type="journal article" date="2019" name="Sci. Rep.">
        <title>A high-quality genome of Eragrostis curvula grass provides insights into Poaceae evolution and supports new strategies to enhance forage quality.</title>
        <authorList>
            <person name="Carballo J."/>
            <person name="Santos B.A.C.M."/>
            <person name="Zappacosta D."/>
            <person name="Garbus I."/>
            <person name="Selva J.P."/>
            <person name="Gallo C.A."/>
            <person name="Diaz A."/>
            <person name="Albertini E."/>
            <person name="Caccamo M."/>
            <person name="Echenique V."/>
        </authorList>
    </citation>
    <scope>NUCLEOTIDE SEQUENCE [LARGE SCALE GENOMIC DNA]</scope>
    <source>
        <strain evidence="9">cv. Victoria</strain>
        <tissue evidence="8">Leaf</tissue>
    </source>
</reference>
<dbReference type="PRINTS" id="PR00447">
    <property type="entry name" value="NATRESASSCMP"/>
</dbReference>
<feature type="transmembrane region" description="Helical" evidence="7">
    <location>
        <begin position="193"/>
        <end position="212"/>
    </location>
</feature>